<evidence type="ECO:0000256" key="11">
    <source>
        <dbReference type="ARBA" id="ARBA00022777"/>
    </source>
</evidence>
<dbReference type="EC" id="2.7.7.62" evidence="14"/>
<evidence type="ECO:0000256" key="12">
    <source>
        <dbReference type="ARBA" id="ARBA00022840"/>
    </source>
</evidence>
<feature type="binding site" evidence="16">
    <location>
        <begin position="68"/>
        <end position="71"/>
    </location>
    <ligand>
        <name>GTP</name>
        <dbReference type="ChEBI" id="CHEBI:37565"/>
    </ligand>
</feature>
<dbReference type="KEGG" id="fil:BN1229_v1_1435"/>
<dbReference type="Pfam" id="PF02283">
    <property type="entry name" value="CobU"/>
    <property type="match status" value="1"/>
</dbReference>
<dbReference type="Gene3D" id="3.40.50.300">
    <property type="entry name" value="P-loop containing nucleotide triphosphate hydrolases"/>
    <property type="match status" value="1"/>
</dbReference>
<dbReference type="InterPro" id="IPR003203">
    <property type="entry name" value="CobU/CobP"/>
</dbReference>
<dbReference type="GO" id="GO:0005524">
    <property type="term" value="F:ATP binding"/>
    <property type="evidence" value="ECO:0007669"/>
    <property type="project" value="UniProtKB-UniRule"/>
</dbReference>
<reference evidence="18" key="1">
    <citation type="submission" date="2015-02" db="EMBL/GenBank/DDBJ databases">
        <authorList>
            <person name="Chooi Y.-H."/>
        </authorList>
    </citation>
    <scope>NUCLEOTIDE SEQUENCE [LARGE SCALE GENOMIC DNA]</scope>
    <source>
        <strain evidence="18">strain Y</strain>
    </source>
</reference>
<keyword evidence="17" id="KW-0548">Nucleotidyltransferase</keyword>
<accession>A0A0D6JDE6</accession>
<dbReference type="NCBIfam" id="NF004469">
    <property type="entry name" value="PRK05800.1"/>
    <property type="match status" value="1"/>
</dbReference>
<dbReference type="UniPathway" id="UPA00148">
    <property type="reaction ID" value="UER00236"/>
</dbReference>
<dbReference type="GO" id="GO:0009236">
    <property type="term" value="P:cobalamin biosynthetic process"/>
    <property type="evidence" value="ECO:0007669"/>
    <property type="project" value="UniProtKB-UniRule"/>
</dbReference>
<evidence type="ECO:0000313" key="17">
    <source>
        <dbReference type="EMBL" id="CPR17826.1"/>
    </source>
</evidence>
<keyword evidence="11 14" id="KW-0418">Kinase</keyword>
<comment type="catalytic activity">
    <reaction evidence="2 14">
        <text>adenosylcob(III)inamide phosphate + GTP + H(+) = adenosylcob(III)inamide-GDP + diphosphate</text>
        <dbReference type="Rhea" id="RHEA:22712"/>
        <dbReference type="ChEBI" id="CHEBI:15378"/>
        <dbReference type="ChEBI" id="CHEBI:33019"/>
        <dbReference type="ChEBI" id="CHEBI:37565"/>
        <dbReference type="ChEBI" id="CHEBI:58502"/>
        <dbReference type="ChEBI" id="CHEBI:60487"/>
        <dbReference type="EC" id="2.7.7.62"/>
    </reaction>
</comment>
<comment type="function">
    <text evidence="4 14">Catalyzes ATP-dependent phosphorylation of adenosylcobinamide and addition of GMP to adenosylcobinamide phosphate.</text>
</comment>
<protein>
    <recommendedName>
        <fullName evidence="14">Bifunctional adenosylcobalamin biosynthesis protein</fullName>
        <ecNumber evidence="14">2.7.1.156</ecNumber>
        <ecNumber evidence="14">2.7.7.62</ecNumber>
    </recommendedName>
</protein>
<comment type="catalytic activity">
    <reaction evidence="3">
        <text>adenosylcob(III)inamide + GTP = adenosylcob(III)inamide phosphate + GDP + H(+)</text>
        <dbReference type="Rhea" id="RHEA:15765"/>
        <dbReference type="ChEBI" id="CHEBI:2480"/>
        <dbReference type="ChEBI" id="CHEBI:15378"/>
        <dbReference type="ChEBI" id="CHEBI:37565"/>
        <dbReference type="ChEBI" id="CHEBI:58189"/>
        <dbReference type="ChEBI" id="CHEBI:58502"/>
        <dbReference type="EC" id="2.7.1.156"/>
    </reaction>
</comment>
<dbReference type="AlphaFoldDB" id="A0A0D6JDE6"/>
<evidence type="ECO:0000256" key="4">
    <source>
        <dbReference type="ARBA" id="ARBA00003889"/>
    </source>
</evidence>
<dbReference type="SUPFAM" id="SSF52540">
    <property type="entry name" value="P-loop containing nucleoside triphosphate hydrolases"/>
    <property type="match status" value="1"/>
</dbReference>
<dbReference type="EC" id="2.7.1.156" evidence="14"/>
<keyword evidence="18" id="KW-1185">Reference proteome</keyword>
<dbReference type="PIRSF" id="PIRSF006135">
    <property type="entry name" value="CobU"/>
    <property type="match status" value="1"/>
</dbReference>
<feature type="binding site" evidence="16">
    <location>
        <position position="101"/>
    </location>
    <ligand>
        <name>GTP</name>
        <dbReference type="ChEBI" id="CHEBI:37565"/>
    </ligand>
</feature>
<keyword evidence="8 14" id="KW-0169">Cobalamin biosynthesis</keyword>
<name>A0A0D6JDE6_9HYPH</name>
<evidence type="ECO:0000256" key="16">
    <source>
        <dbReference type="PIRSR" id="PIRSR006135-2"/>
    </source>
</evidence>
<gene>
    <name evidence="17" type="primary">cobP</name>
    <name evidence="17" type="ORF">YBN1229_v1_1436</name>
</gene>
<dbReference type="InterPro" id="IPR027417">
    <property type="entry name" value="P-loop_NTPase"/>
</dbReference>
<keyword evidence="13 14" id="KW-0342">GTP-binding</keyword>
<dbReference type="Proteomes" id="UP000033187">
    <property type="component" value="Chromosome 1"/>
</dbReference>
<comment type="pathway">
    <text evidence="6 14">Cofactor biosynthesis; adenosylcobalamin biosynthesis; adenosylcobalamin from cob(II)yrinate a,c-diamide: step 5/7.</text>
</comment>
<dbReference type="PANTHER" id="PTHR34848">
    <property type="match status" value="1"/>
</dbReference>
<evidence type="ECO:0000256" key="1">
    <source>
        <dbReference type="ARBA" id="ARBA00000312"/>
    </source>
</evidence>
<organism evidence="17 18">
    <name type="scientific">Candidatus Filomicrobium marinum</name>
    <dbReference type="NCBI Taxonomy" id="1608628"/>
    <lineage>
        <taxon>Bacteria</taxon>
        <taxon>Pseudomonadati</taxon>
        <taxon>Pseudomonadota</taxon>
        <taxon>Alphaproteobacteria</taxon>
        <taxon>Hyphomicrobiales</taxon>
        <taxon>Hyphomicrobiaceae</taxon>
        <taxon>Filomicrobium</taxon>
    </lineage>
</organism>
<keyword evidence="12 14" id="KW-0067">ATP-binding</keyword>
<dbReference type="PANTHER" id="PTHR34848:SF1">
    <property type="entry name" value="BIFUNCTIONAL ADENOSYLCOBALAMIN BIOSYNTHESIS PROTEIN COBU"/>
    <property type="match status" value="1"/>
</dbReference>
<proteinExistence type="inferred from homology"/>
<evidence type="ECO:0000256" key="7">
    <source>
        <dbReference type="ARBA" id="ARBA00007490"/>
    </source>
</evidence>
<comment type="catalytic activity">
    <reaction evidence="1 14">
        <text>adenosylcob(III)inamide + ATP = adenosylcob(III)inamide phosphate + ADP + H(+)</text>
        <dbReference type="Rhea" id="RHEA:15769"/>
        <dbReference type="ChEBI" id="CHEBI:2480"/>
        <dbReference type="ChEBI" id="CHEBI:15378"/>
        <dbReference type="ChEBI" id="CHEBI:30616"/>
        <dbReference type="ChEBI" id="CHEBI:58502"/>
        <dbReference type="ChEBI" id="CHEBI:456216"/>
        <dbReference type="EC" id="2.7.1.156"/>
    </reaction>
</comment>
<evidence type="ECO:0000256" key="9">
    <source>
        <dbReference type="ARBA" id="ARBA00022679"/>
    </source>
</evidence>
<feature type="binding site" evidence="16">
    <location>
        <begin position="51"/>
        <end position="53"/>
    </location>
    <ligand>
        <name>GTP</name>
        <dbReference type="ChEBI" id="CHEBI:37565"/>
    </ligand>
</feature>
<evidence type="ECO:0000256" key="15">
    <source>
        <dbReference type="PIRSR" id="PIRSR006135-1"/>
    </source>
</evidence>
<dbReference type="EMBL" id="LN829119">
    <property type="protein sequence ID" value="CPR17826.1"/>
    <property type="molecule type" value="Genomic_DNA"/>
</dbReference>
<comment type="pathway">
    <text evidence="5 14">Cofactor biosynthesis; adenosylcobalamin biosynthesis; adenosylcobalamin from cob(II)yrinate a,c-diamide: step 6/7.</text>
</comment>
<keyword evidence="9 14" id="KW-0808">Transferase</keyword>
<evidence type="ECO:0000256" key="8">
    <source>
        <dbReference type="ARBA" id="ARBA00022573"/>
    </source>
</evidence>
<dbReference type="GO" id="GO:0005525">
    <property type="term" value="F:GTP binding"/>
    <property type="evidence" value="ECO:0007669"/>
    <property type="project" value="UniProtKB-UniRule"/>
</dbReference>
<keyword evidence="10 14" id="KW-0547">Nucleotide-binding</keyword>
<evidence type="ECO:0000256" key="5">
    <source>
        <dbReference type="ARBA" id="ARBA00004692"/>
    </source>
</evidence>
<feature type="active site" description="GMP-histidine intermediate" evidence="15">
    <location>
        <position position="67"/>
    </location>
</feature>
<feature type="binding site" evidence="16">
    <location>
        <position position="79"/>
    </location>
    <ligand>
        <name>GTP</name>
        <dbReference type="ChEBI" id="CHEBI:37565"/>
    </ligand>
</feature>
<evidence type="ECO:0000256" key="10">
    <source>
        <dbReference type="ARBA" id="ARBA00022741"/>
    </source>
</evidence>
<sequence length="186" mass="20408">MGALNFTDEFEKMPSEPNNHVTLVLGGARSGKSKKAESLVMALPPPWIYVATAQAFDDEMRERLEAHKERRDDRWATVEEPLDLAQAVRDNCADDGALLVDCLTLWLSNVMLAGRSVEWESDALLAAIKEARGTLVIVSNEVGLGIVPDNKLAREFRDAQGLLNQRVAEIADNVILMAAGLPLTLK</sequence>
<evidence type="ECO:0000256" key="13">
    <source>
        <dbReference type="ARBA" id="ARBA00023134"/>
    </source>
</evidence>
<feature type="binding site" evidence="16">
    <location>
        <begin position="26"/>
        <end position="33"/>
    </location>
    <ligand>
        <name>GTP</name>
        <dbReference type="ChEBI" id="CHEBI:37565"/>
    </ligand>
</feature>
<dbReference type="GO" id="GO:0043752">
    <property type="term" value="F:adenosylcobinamide kinase activity"/>
    <property type="evidence" value="ECO:0007669"/>
    <property type="project" value="UniProtKB-EC"/>
</dbReference>
<evidence type="ECO:0000256" key="6">
    <source>
        <dbReference type="ARBA" id="ARBA00005159"/>
    </source>
</evidence>
<evidence type="ECO:0000256" key="2">
    <source>
        <dbReference type="ARBA" id="ARBA00000711"/>
    </source>
</evidence>
<dbReference type="CDD" id="cd00544">
    <property type="entry name" value="CobU"/>
    <property type="match status" value="1"/>
</dbReference>
<dbReference type="GO" id="GO:0008820">
    <property type="term" value="F:cobinamide phosphate guanylyltransferase activity"/>
    <property type="evidence" value="ECO:0007669"/>
    <property type="project" value="UniProtKB-UniRule"/>
</dbReference>
<evidence type="ECO:0000256" key="14">
    <source>
        <dbReference type="PIRNR" id="PIRNR006135"/>
    </source>
</evidence>
<evidence type="ECO:0000313" key="18">
    <source>
        <dbReference type="Proteomes" id="UP000033187"/>
    </source>
</evidence>
<evidence type="ECO:0000256" key="3">
    <source>
        <dbReference type="ARBA" id="ARBA00001522"/>
    </source>
</evidence>
<comment type="similarity">
    <text evidence="7 14">Belongs to the CobU/CobP family.</text>
</comment>
<dbReference type="KEGG" id="fiy:BN1229_v1_1436"/>